<proteinExistence type="predicted"/>
<feature type="domain" description="Cyclic nucleotide-binding" evidence="1">
    <location>
        <begin position="9"/>
        <end position="112"/>
    </location>
</feature>
<dbReference type="Pfam" id="PF00027">
    <property type="entry name" value="cNMP_binding"/>
    <property type="match status" value="1"/>
</dbReference>
<dbReference type="Proteomes" id="UP000184287">
    <property type="component" value="Unassembled WGS sequence"/>
</dbReference>
<evidence type="ECO:0000313" key="2">
    <source>
        <dbReference type="EMBL" id="SHG57370.1"/>
    </source>
</evidence>
<reference evidence="3" key="1">
    <citation type="submission" date="2016-11" db="EMBL/GenBank/DDBJ databases">
        <authorList>
            <person name="Varghese N."/>
            <person name="Submissions S."/>
        </authorList>
    </citation>
    <scope>NUCLEOTIDE SEQUENCE [LARGE SCALE GENOMIC DNA]</scope>
    <source>
        <strain evidence="3">DSM 16990</strain>
    </source>
</reference>
<dbReference type="SUPFAM" id="SSF51206">
    <property type="entry name" value="cAMP-binding domain-like"/>
    <property type="match status" value="1"/>
</dbReference>
<name>A0A1M5KXH5_9SPHI</name>
<dbReference type="AlphaFoldDB" id="A0A1M5KXH5"/>
<gene>
    <name evidence="2" type="ORF">SAMN04488522_106127</name>
</gene>
<dbReference type="EMBL" id="FQUQ01000006">
    <property type="protein sequence ID" value="SHG57370.1"/>
    <property type="molecule type" value="Genomic_DNA"/>
</dbReference>
<dbReference type="Gene3D" id="2.60.120.10">
    <property type="entry name" value="Jelly Rolls"/>
    <property type="match status" value="1"/>
</dbReference>
<sequence length="187" mass="21670">MNLDEILDAIYLLPKDSKAKLRDLVTEVTFPKGHILLREEKVERSIYFIKKGIVRAFSIKPEKEHTFWFGSEGETAMSMQSYINDLKGYESIQLLEYSELYKLNTAALKKLFSEDIHISNWGRRFAELELVKTEERLISQQFHTALERYTVLVASNPDLIQRVQLGLIASYLGITQVSLSRIRAELK</sequence>
<dbReference type="InterPro" id="IPR014710">
    <property type="entry name" value="RmlC-like_jellyroll"/>
</dbReference>
<dbReference type="RefSeq" id="WP_073236074.1">
    <property type="nucleotide sequence ID" value="NZ_FQUQ01000006.1"/>
</dbReference>
<accession>A0A1M5KXH5</accession>
<dbReference type="InterPro" id="IPR018490">
    <property type="entry name" value="cNMP-bd_dom_sf"/>
</dbReference>
<dbReference type="OrthoDB" id="680421at2"/>
<dbReference type="STRING" id="288992.SAMN04488522_106127"/>
<keyword evidence="3" id="KW-1185">Reference proteome</keyword>
<dbReference type="InterPro" id="IPR000595">
    <property type="entry name" value="cNMP-bd_dom"/>
</dbReference>
<dbReference type="GO" id="GO:0016301">
    <property type="term" value="F:kinase activity"/>
    <property type="evidence" value="ECO:0007669"/>
    <property type="project" value="UniProtKB-KW"/>
</dbReference>
<evidence type="ECO:0000259" key="1">
    <source>
        <dbReference type="PROSITE" id="PS50042"/>
    </source>
</evidence>
<evidence type="ECO:0000313" key="3">
    <source>
        <dbReference type="Proteomes" id="UP000184287"/>
    </source>
</evidence>
<organism evidence="2 3">
    <name type="scientific">Pedobacter caeni</name>
    <dbReference type="NCBI Taxonomy" id="288992"/>
    <lineage>
        <taxon>Bacteria</taxon>
        <taxon>Pseudomonadati</taxon>
        <taxon>Bacteroidota</taxon>
        <taxon>Sphingobacteriia</taxon>
        <taxon>Sphingobacteriales</taxon>
        <taxon>Sphingobacteriaceae</taxon>
        <taxon>Pedobacter</taxon>
    </lineage>
</organism>
<dbReference type="PROSITE" id="PS50042">
    <property type="entry name" value="CNMP_BINDING_3"/>
    <property type="match status" value="1"/>
</dbReference>
<protein>
    <submittedName>
        <fullName evidence="2">cAMP-binding domain of CRP or a regulatory subunit of cAMP-dependent protein kinases</fullName>
    </submittedName>
</protein>
<keyword evidence="2" id="KW-0808">Transferase</keyword>
<keyword evidence="2" id="KW-0418">Kinase</keyword>